<comment type="caution">
    <text evidence="1">The sequence shown here is derived from an EMBL/GenBank/DDBJ whole genome shotgun (WGS) entry which is preliminary data.</text>
</comment>
<gene>
    <name evidence="1" type="ORF">E7101_09725</name>
</gene>
<reference evidence="1" key="1">
    <citation type="submission" date="2019-04" db="EMBL/GenBank/DDBJ databases">
        <title>Evolution of Biomass-Degrading Anaerobic Consortia Revealed by Metagenomics.</title>
        <authorList>
            <person name="Peng X."/>
        </authorList>
    </citation>
    <scope>NUCLEOTIDE SEQUENCE</scope>
    <source>
        <strain evidence="1">SIG140</strain>
    </source>
</reference>
<organism evidence="1 2">
    <name type="scientific">Xylanibacter ruminicola</name>
    <name type="common">Prevotella ruminicola</name>
    <dbReference type="NCBI Taxonomy" id="839"/>
    <lineage>
        <taxon>Bacteria</taxon>
        <taxon>Pseudomonadati</taxon>
        <taxon>Bacteroidota</taxon>
        <taxon>Bacteroidia</taxon>
        <taxon>Bacteroidales</taxon>
        <taxon>Prevotellaceae</taxon>
        <taxon>Xylanibacter</taxon>
    </lineage>
</organism>
<dbReference type="AlphaFoldDB" id="A0A9D5P1R8"/>
<proteinExistence type="predicted"/>
<evidence type="ECO:0000313" key="1">
    <source>
        <dbReference type="EMBL" id="MBE6271214.1"/>
    </source>
</evidence>
<dbReference type="EMBL" id="SUYC01000010">
    <property type="protein sequence ID" value="MBE6271214.1"/>
    <property type="molecule type" value="Genomic_DNA"/>
</dbReference>
<dbReference type="Proteomes" id="UP000806522">
    <property type="component" value="Unassembled WGS sequence"/>
</dbReference>
<protein>
    <submittedName>
        <fullName evidence="1">Uncharacterized protein</fullName>
    </submittedName>
</protein>
<name>A0A9D5P1R8_XYLRU</name>
<accession>A0A9D5P1R8</accession>
<sequence length="62" mass="7550">MTDETITCTRCGQTLPRSKLERMKTGTYRRVCNHCKWLYYVKPSRDRRILRDLEARHHPNEK</sequence>
<evidence type="ECO:0000313" key="2">
    <source>
        <dbReference type="Proteomes" id="UP000806522"/>
    </source>
</evidence>